<dbReference type="EMBL" id="JH921438">
    <property type="protein sequence ID" value="EKD16474.1"/>
    <property type="molecule type" value="Genomic_DNA"/>
</dbReference>
<dbReference type="SUPFAM" id="SSF55486">
    <property type="entry name" value="Metalloproteases ('zincins'), catalytic domain"/>
    <property type="match status" value="1"/>
</dbReference>
<evidence type="ECO:0000313" key="7">
    <source>
        <dbReference type="Proteomes" id="UP000006753"/>
    </source>
</evidence>
<evidence type="ECO:0000313" key="6">
    <source>
        <dbReference type="EMBL" id="EKD16474.1"/>
    </source>
</evidence>
<dbReference type="SMART" id="SM00235">
    <property type="entry name" value="ZnMc"/>
    <property type="match status" value="1"/>
</dbReference>
<dbReference type="OrthoDB" id="291007at2759"/>
<keyword evidence="3" id="KW-0378">Hydrolase</keyword>
<dbReference type="InParanoid" id="K1XUR5"/>
<proteinExistence type="predicted"/>
<evidence type="ECO:0000256" key="1">
    <source>
        <dbReference type="ARBA" id="ARBA00022670"/>
    </source>
</evidence>
<dbReference type="Gene3D" id="3.40.390.10">
    <property type="entry name" value="Collagenase (Catalytic Domain)"/>
    <property type="match status" value="1"/>
</dbReference>
<reference evidence="6 7" key="1">
    <citation type="journal article" date="2012" name="BMC Genomics">
        <title>Sequencing the genome of Marssonina brunnea reveals fungus-poplar co-evolution.</title>
        <authorList>
            <person name="Zhu S."/>
            <person name="Cao Y.-Z."/>
            <person name="Jiang C."/>
            <person name="Tan B.-Y."/>
            <person name="Wang Z."/>
            <person name="Feng S."/>
            <person name="Zhang L."/>
            <person name="Su X.-H."/>
            <person name="Brejova B."/>
            <person name="Vinar T."/>
            <person name="Xu M."/>
            <person name="Wang M.-X."/>
            <person name="Zhang S.-G."/>
            <person name="Huang M.-R."/>
            <person name="Wu R."/>
            <person name="Zhou Y."/>
        </authorList>
    </citation>
    <scope>NUCLEOTIDE SEQUENCE [LARGE SCALE GENOMIC DNA]</scope>
    <source>
        <strain evidence="6 7">MB_m1</strain>
    </source>
</reference>
<dbReference type="OMA" id="EKWNVYR"/>
<dbReference type="Proteomes" id="UP000006753">
    <property type="component" value="Unassembled WGS sequence"/>
</dbReference>
<dbReference type="InterPro" id="IPR001818">
    <property type="entry name" value="Pept_M10_metallopeptidase"/>
</dbReference>
<dbReference type="InterPro" id="IPR024079">
    <property type="entry name" value="MetalloPept_cat_dom_sf"/>
</dbReference>
<keyword evidence="4" id="KW-0862">Zinc</keyword>
<evidence type="ECO:0000256" key="4">
    <source>
        <dbReference type="ARBA" id="ARBA00022833"/>
    </source>
</evidence>
<feature type="domain" description="Peptidase metallopeptidase" evidence="5">
    <location>
        <begin position="28"/>
        <end position="186"/>
    </location>
</feature>
<dbReference type="GO" id="GO:0004222">
    <property type="term" value="F:metalloendopeptidase activity"/>
    <property type="evidence" value="ECO:0007669"/>
    <property type="project" value="InterPro"/>
</dbReference>
<accession>K1XUR5</accession>
<keyword evidence="2" id="KW-0479">Metal-binding</keyword>
<dbReference type="GO" id="GO:0008270">
    <property type="term" value="F:zinc ion binding"/>
    <property type="evidence" value="ECO:0007669"/>
    <property type="project" value="InterPro"/>
</dbReference>
<evidence type="ECO:0000259" key="5">
    <source>
        <dbReference type="SMART" id="SM00235"/>
    </source>
</evidence>
<keyword evidence="7" id="KW-1185">Reference proteome</keyword>
<evidence type="ECO:0000256" key="2">
    <source>
        <dbReference type="ARBA" id="ARBA00022723"/>
    </source>
</evidence>
<dbReference type="GO" id="GO:0006508">
    <property type="term" value="P:proteolysis"/>
    <property type="evidence" value="ECO:0007669"/>
    <property type="project" value="UniProtKB-KW"/>
</dbReference>
<dbReference type="Pfam" id="PF00413">
    <property type="entry name" value="Peptidase_M10"/>
    <property type="match status" value="1"/>
</dbReference>
<dbReference type="InterPro" id="IPR006026">
    <property type="entry name" value="Peptidase_Metallo"/>
</dbReference>
<gene>
    <name evidence="6" type="ORF">MBM_04943</name>
</gene>
<dbReference type="AlphaFoldDB" id="K1XUR5"/>
<dbReference type="GO" id="GO:0031012">
    <property type="term" value="C:extracellular matrix"/>
    <property type="evidence" value="ECO:0007669"/>
    <property type="project" value="InterPro"/>
</dbReference>
<name>K1XUR5_MARBU</name>
<keyword evidence="1" id="KW-0645">Protease</keyword>
<dbReference type="HOGENOM" id="CLU_797049_0_0_1"/>
<evidence type="ECO:0000256" key="3">
    <source>
        <dbReference type="ARBA" id="ARBA00022801"/>
    </source>
</evidence>
<dbReference type="KEGG" id="mbe:MBM_04943"/>
<dbReference type="eggNOG" id="ENOG502RAS3">
    <property type="taxonomic scope" value="Eukaryota"/>
</dbReference>
<protein>
    <submittedName>
        <fullName evidence="6">Myroilysin</fullName>
    </submittedName>
</protein>
<organism evidence="6 7">
    <name type="scientific">Marssonina brunnea f. sp. multigermtubi (strain MB_m1)</name>
    <name type="common">Marssonina leaf spot fungus</name>
    <dbReference type="NCBI Taxonomy" id="1072389"/>
    <lineage>
        <taxon>Eukaryota</taxon>
        <taxon>Fungi</taxon>
        <taxon>Dikarya</taxon>
        <taxon>Ascomycota</taxon>
        <taxon>Pezizomycotina</taxon>
        <taxon>Leotiomycetes</taxon>
        <taxon>Helotiales</taxon>
        <taxon>Drepanopezizaceae</taxon>
        <taxon>Drepanopeziza</taxon>
    </lineage>
</organism>
<sequence length="367" mass="41650">MSDSTPEAFRSCGQIGAAPGEDRLAVERQAFWDNGTEIVVNIGSDYVRSKVIEYANTWSLYANLTFRFMERDEEGESDIRVSFTPGGSWSHVSQMPVNRKLNLTSLSNIGAGCKTVAQDQPTMNYGWFDDTTSDEEFSRVVIHEFGHAIGCTHEQSSPVANIPWKREVVYEAYEKNDGWTREMVDSQVFAVAEQETVVNSRYDPTSIMQYPYDAAWTLDGSSAGWNRVLSSLDKTFIMRTYPKEGIVRTSQDGIYLVNCFRGEEQSSGVAYYGRFGNNDGQEPDEWLEITNGELNWWEDGGEVTLSNGKTIAWNLDGEAGRAELFTRVGFAETSGEEQGEKWNVYRDEERVLFKRDGWQCFVLFWAF</sequence>